<dbReference type="AlphaFoldDB" id="A0AAV1TQF8"/>
<dbReference type="Proteomes" id="UP001162060">
    <property type="component" value="Unassembled WGS sequence"/>
</dbReference>
<organism evidence="2 3">
    <name type="scientific">Peronospora matthiolae</name>
    <dbReference type="NCBI Taxonomy" id="2874970"/>
    <lineage>
        <taxon>Eukaryota</taxon>
        <taxon>Sar</taxon>
        <taxon>Stramenopiles</taxon>
        <taxon>Oomycota</taxon>
        <taxon>Peronosporomycetes</taxon>
        <taxon>Peronosporales</taxon>
        <taxon>Peronosporaceae</taxon>
        <taxon>Peronospora</taxon>
    </lineage>
</organism>
<protein>
    <submittedName>
        <fullName evidence="2">Uncharacterized protein</fullName>
    </submittedName>
</protein>
<evidence type="ECO:0000313" key="2">
    <source>
        <dbReference type="EMBL" id="CAK7924649.1"/>
    </source>
</evidence>
<feature type="compositionally biased region" description="Polar residues" evidence="1">
    <location>
        <begin position="232"/>
        <end position="244"/>
    </location>
</feature>
<evidence type="ECO:0000256" key="1">
    <source>
        <dbReference type="SAM" id="MobiDB-lite"/>
    </source>
</evidence>
<dbReference type="EMBL" id="CAKLBY020000078">
    <property type="protein sequence ID" value="CAK7924649.1"/>
    <property type="molecule type" value="Genomic_DNA"/>
</dbReference>
<feature type="region of interest" description="Disordered" evidence="1">
    <location>
        <begin position="187"/>
        <end position="206"/>
    </location>
</feature>
<comment type="caution">
    <text evidence="2">The sequence shown here is derived from an EMBL/GenBank/DDBJ whole genome shotgun (WGS) entry which is preliminary data.</text>
</comment>
<reference evidence="2" key="1">
    <citation type="submission" date="2024-01" db="EMBL/GenBank/DDBJ databases">
        <authorList>
            <person name="Webb A."/>
        </authorList>
    </citation>
    <scope>NUCLEOTIDE SEQUENCE</scope>
    <source>
        <strain evidence="2">Pm1</strain>
    </source>
</reference>
<name>A0AAV1TQF8_9STRA</name>
<feature type="region of interest" description="Disordered" evidence="1">
    <location>
        <begin position="223"/>
        <end position="269"/>
    </location>
</feature>
<sequence>MKATAPKIRAPDFEGDNQEISRAAEVKMEGWKIDQLQRRLHWTQLQALLSTDPLLTILESGLIGPLRGPTSTPQAAISKMKAVQRLIQLPQGAGFVPGAFDAQVLVDFDLDQVITASRSLFKALVPLTGTYDSSDRELTTSIMVKEEDCSPAVSSHYASADSLADDSDGLKIKLMSLGPSGAALLRDRHDHPTPDTGPLRLTTEPVDATDEPDQMQIYFAKAMKKSMRDQQRTPPHSEPTSRPTPNHKVFGEGMPYTNMESADSHGSHGSAFYPDDLDIDGVLRPHLAIAKAITGEGIARQQIRMSAIADLEEFSGRNHDDDRARSWVRKVKSAFLRDQAPDSRNCLVLGDLLAGPARNWYSQLSRSTRNK</sequence>
<gene>
    <name evidence="2" type="ORF">PM001_LOCUS9799</name>
</gene>
<evidence type="ECO:0000313" key="3">
    <source>
        <dbReference type="Proteomes" id="UP001162060"/>
    </source>
</evidence>
<proteinExistence type="predicted"/>
<accession>A0AAV1TQF8</accession>